<evidence type="ECO:0000313" key="1">
    <source>
        <dbReference type="EMBL" id="GGD79612.1"/>
    </source>
</evidence>
<dbReference type="EMBL" id="BMGJ01000040">
    <property type="protein sequence ID" value="GGD79612.1"/>
    <property type="molecule type" value="Genomic_DNA"/>
</dbReference>
<evidence type="ECO:0000313" key="2">
    <source>
        <dbReference type="Proteomes" id="UP000614272"/>
    </source>
</evidence>
<protein>
    <submittedName>
        <fullName evidence="1">Uncharacterized protein</fullName>
    </submittedName>
</protein>
<dbReference type="Proteomes" id="UP000614272">
    <property type="component" value="Unassembled WGS sequence"/>
</dbReference>
<accession>A0ABQ1RW73</accession>
<name>A0ABQ1RW73_9ALTE</name>
<keyword evidence="2" id="KW-1185">Reference proteome</keyword>
<sequence>MLNVAQELGIKAAVAGREIDRIITNITRFSEQLIREVEATDNYDAKPEELRMLRKIKNLAISEFTKQIQQ</sequence>
<proteinExistence type="predicted"/>
<gene>
    <name evidence="1" type="ORF">GCM10011357_38190</name>
</gene>
<organism evidence="1 2">
    <name type="scientific">Lacimicrobium alkaliphilum</name>
    <dbReference type="NCBI Taxonomy" id="1526571"/>
    <lineage>
        <taxon>Bacteria</taxon>
        <taxon>Pseudomonadati</taxon>
        <taxon>Pseudomonadota</taxon>
        <taxon>Gammaproteobacteria</taxon>
        <taxon>Alteromonadales</taxon>
        <taxon>Alteromonadaceae</taxon>
        <taxon>Lacimicrobium</taxon>
    </lineage>
</organism>
<reference evidence="2" key="1">
    <citation type="journal article" date="2019" name="Int. J. Syst. Evol. Microbiol.">
        <title>The Global Catalogue of Microorganisms (GCM) 10K type strain sequencing project: providing services to taxonomists for standard genome sequencing and annotation.</title>
        <authorList>
            <consortium name="The Broad Institute Genomics Platform"/>
            <consortium name="The Broad Institute Genome Sequencing Center for Infectious Disease"/>
            <person name="Wu L."/>
            <person name="Ma J."/>
        </authorList>
    </citation>
    <scope>NUCLEOTIDE SEQUENCE [LARGE SCALE GENOMIC DNA]</scope>
    <source>
        <strain evidence="2">CGMCC 1.12923</strain>
    </source>
</reference>
<comment type="caution">
    <text evidence="1">The sequence shown here is derived from an EMBL/GenBank/DDBJ whole genome shotgun (WGS) entry which is preliminary data.</text>
</comment>